<dbReference type="EMBL" id="JAXUIC010000003">
    <property type="protein sequence ID" value="KAK4595909.1"/>
    <property type="molecule type" value="Genomic_DNA"/>
</dbReference>
<dbReference type="EMBL" id="JAXUIC010000003">
    <property type="protein sequence ID" value="KAK4595908.1"/>
    <property type="molecule type" value="Genomic_DNA"/>
</dbReference>
<protein>
    <submittedName>
        <fullName evidence="1">Uncharacterized protein</fullName>
    </submittedName>
</protein>
<gene>
    <name evidence="1" type="ORF">RGQ29_014124</name>
</gene>
<dbReference type="EMBL" id="JAXUIC010000003">
    <property type="protein sequence ID" value="KAK4595907.1"/>
    <property type="molecule type" value="Genomic_DNA"/>
</dbReference>
<reference evidence="1 2" key="1">
    <citation type="journal article" date="2023" name="G3 (Bethesda)">
        <title>A haplotype-resolved chromosome-scale genome for Quercus rubra L. provides insights into the genetics of adaptive traits for red oak species.</title>
        <authorList>
            <person name="Kapoor B."/>
            <person name="Jenkins J."/>
            <person name="Schmutz J."/>
            <person name="Zhebentyayeva T."/>
            <person name="Kuelheim C."/>
            <person name="Coggeshall M."/>
            <person name="Heim C."/>
            <person name="Lasky J.R."/>
            <person name="Leites L."/>
            <person name="Islam-Faridi N."/>
            <person name="Romero-Severson J."/>
            <person name="DeLeo V.L."/>
            <person name="Lucas S.M."/>
            <person name="Lazic D."/>
            <person name="Gailing O."/>
            <person name="Carlson J."/>
            <person name="Staton M."/>
        </authorList>
    </citation>
    <scope>NUCLEOTIDE SEQUENCE [LARGE SCALE GENOMIC DNA]</scope>
    <source>
        <strain evidence="1">Pseudo-F2</strain>
    </source>
</reference>
<sequence length="209" mass="24502">MNLQRFFDKPDLWWLNALLDGWTSSIWSKYTAILIWKTQNPWAGLRGQFYDHLLDQTAAFYGCHAAEPIHVQLNLATYFIEVVNTMSEELSNIAIEASFWDLEATCPYYKVFENLAAPAKKTVPIVAMKYPKSKNPKPVFFFLLKLYHMSDYGILSWNFYWLHRSGGDYKLLEPYRRKKIPLKITSKVFIKGSNFEIEMHIENVAKKTD</sequence>
<comment type="caution">
    <text evidence="1">The sequence shown here is derived from an EMBL/GenBank/DDBJ whole genome shotgun (WGS) entry which is preliminary data.</text>
</comment>
<accession>A0AAN7FL69</accession>
<dbReference type="InterPro" id="IPR036156">
    <property type="entry name" value="Beta-gal/glucu_dom_sf"/>
</dbReference>
<evidence type="ECO:0000313" key="2">
    <source>
        <dbReference type="Proteomes" id="UP001324115"/>
    </source>
</evidence>
<dbReference type="PANTHER" id="PTHR43536:SF1">
    <property type="entry name" value="MANNOSYLGLYCOPROTEIN ENDO-BETA-MANNOSIDASE"/>
    <property type="match status" value="1"/>
</dbReference>
<organism evidence="1 2">
    <name type="scientific">Quercus rubra</name>
    <name type="common">Northern red oak</name>
    <name type="synonym">Quercus borealis</name>
    <dbReference type="NCBI Taxonomy" id="3512"/>
    <lineage>
        <taxon>Eukaryota</taxon>
        <taxon>Viridiplantae</taxon>
        <taxon>Streptophyta</taxon>
        <taxon>Embryophyta</taxon>
        <taxon>Tracheophyta</taxon>
        <taxon>Spermatophyta</taxon>
        <taxon>Magnoliopsida</taxon>
        <taxon>eudicotyledons</taxon>
        <taxon>Gunneridae</taxon>
        <taxon>Pentapetalae</taxon>
        <taxon>rosids</taxon>
        <taxon>fabids</taxon>
        <taxon>Fagales</taxon>
        <taxon>Fagaceae</taxon>
        <taxon>Quercus</taxon>
    </lineage>
</organism>
<dbReference type="Gene3D" id="2.60.40.10">
    <property type="entry name" value="Immunoglobulins"/>
    <property type="match status" value="1"/>
</dbReference>
<dbReference type="PANTHER" id="PTHR43536">
    <property type="entry name" value="MANNOSYLGLYCOPROTEIN ENDO-BETA-MANNOSIDASE"/>
    <property type="match status" value="1"/>
</dbReference>
<keyword evidence="2" id="KW-1185">Reference proteome</keyword>
<dbReference type="InterPro" id="IPR043534">
    <property type="entry name" value="EBDG/EBM"/>
</dbReference>
<dbReference type="GO" id="GO:0004553">
    <property type="term" value="F:hydrolase activity, hydrolyzing O-glycosyl compounds"/>
    <property type="evidence" value="ECO:0007669"/>
    <property type="project" value="InterPro"/>
</dbReference>
<dbReference type="AlphaFoldDB" id="A0AAN7FL69"/>
<dbReference type="SUPFAM" id="SSF49303">
    <property type="entry name" value="beta-Galactosidase/glucuronidase domain"/>
    <property type="match status" value="2"/>
</dbReference>
<evidence type="ECO:0000313" key="1">
    <source>
        <dbReference type="EMBL" id="KAK4595908.1"/>
    </source>
</evidence>
<name>A0AAN7FL69_QUERU</name>
<proteinExistence type="predicted"/>
<dbReference type="Proteomes" id="UP001324115">
    <property type="component" value="Unassembled WGS sequence"/>
</dbReference>
<dbReference type="InterPro" id="IPR013783">
    <property type="entry name" value="Ig-like_fold"/>
</dbReference>